<keyword evidence="3" id="KW-1185">Reference proteome</keyword>
<dbReference type="PANTHER" id="PTHR22893">
    <property type="entry name" value="NADH OXIDOREDUCTASE-RELATED"/>
    <property type="match status" value="1"/>
</dbReference>
<comment type="caution">
    <text evidence="2">The sequence shown here is derived from an EMBL/GenBank/DDBJ whole genome shotgun (WGS) entry which is preliminary data.</text>
</comment>
<reference evidence="2" key="1">
    <citation type="submission" date="2020-05" db="EMBL/GenBank/DDBJ databases">
        <title>Mycena genomes resolve the evolution of fungal bioluminescence.</title>
        <authorList>
            <person name="Tsai I.J."/>
        </authorList>
    </citation>
    <scope>NUCLEOTIDE SEQUENCE</scope>
    <source>
        <strain evidence="2">CCC161011</strain>
    </source>
</reference>
<dbReference type="Proteomes" id="UP000620124">
    <property type="component" value="Unassembled WGS sequence"/>
</dbReference>
<dbReference type="AlphaFoldDB" id="A0A8H6X9J6"/>
<accession>A0A8H6X9J6</accession>
<dbReference type="InterPro" id="IPR013785">
    <property type="entry name" value="Aldolase_TIM"/>
</dbReference>
<feature type="domain" description="NADH:flavin oxidoreductase/NADH oxidase N-terminal" evidence="1">
    <location>
        <begin position="7"/>
        <end position="338"/>
    </location>
</feature>
<organism evidence="2 3">
    <name type="scientific">Mycena venus</name>
    <dbReference type="NCBI Taxonomy" id="2733690"/>
    <lineage>
        <taxon>Eukaryota</taxon>
        <taxon>Fungi</taxon>
        <taxon>Dikarya</taxon>
        <taxon>Basidiomycota</taxon>
        <taxon>Agaricomycotina</taxon>
        <taxon>Agaricomycetes</taxon>
        <taxon>Agaricomycetidae</taxon>
        <taxon>Agaricales</taxon>
        <taxon>Marasmiineae</taxon>
        <taxon>Mycenaceae</taxon>
        <taxon>Mycena</taxon>
    </lineage>
</organism>
<dbReference type="InterPro" id="IPR001155">
    <property type="entry name" value="OxRdtase_FMN_N"/>
</dbReference>
<sequence>MSSAPALFQPIRVGELNLKHRVVLTPSTRFRATADGTPNPIMADYYAQRATVPGTLLIAEATFIARKAGGFRHAPGVWSSEQIAAWKQITDAVHAKGSYIYLQLWALGRNAYVEHLAPRNPYVSSSPKKIETPFHRDATPRTNDVPRAMTVDEIKEYAGLYATAAANAVDQAGFDGVELHGANRYLPEQFLLASLNERDDEYGGSIGNRARFTLEVLDAIVAAVGAKKTAIRLSPWANKTQHGKLSPTYSYLVKEIRERHPDFSYIHLIEDYGTSDEAESNDFLREIWGSRPLISAGGYSSDRDSAFRIAEERGDMIAFSRAFIANPDLPCRLAHKIPLVKGDGAKYFRYGSSDPSGYTDYAFHDFTAVNAGA</sequence>
<dbReference type="CDD" id="cd02933">
    <property type="entry name" value="OYE_like_FMN"/>
    <property type="match status" value="1"/>
</dbReference>
<protein>
    <submittedName>
        <fullName evidence="2">FMN-linked oxidoreductase</fullName>
    </submittedName>
</protein>
<name>A0A8H6X9J6_9AGAR</name>
<evidence type="ECO:0000313" key="3">
    <source>
        <dbReference type="Proteomes" id="UP000620124"/>
    </source>
</evidence>
<dbReference type="GO" id="GO:0010181">
    <property type="term" value="F:FMN binding"/>
    <property type="evidence" value="ECO:0007669"/>
    <property type="project" value="InterPro"/>
</dbReference>
<evidence type="ECO:0000313" key="2">
    <source>
        <dbReference type="EMBL" id="KAF7336704.1"/>
    </source>
</evidence>
<dbReference type="SUPFAM" id="SSF51395">
    <property type="entry name" value="FMN-linked oxidoreductases"/>
    <property type="match status" value="1"/>
</dbReference>
<dbReference type="GO" id="GO:0016491">
    <property type="term" value="F:oxidoreductase activity"/>
    <property type="evidence" value="ECO:0007669"/>
    <property type="project" value="InterPro"/>
</dbReference>
<evidence type="ECO:0000259" key="1">
    <source>
        <dbReference type="Pfam" id="PF00724"/>
    </source>
</evidence>
<proteinExistence type="predicted"/>
<dbReference type="InterPro" id="IPR045247">
    <property type="entry name" value="Oye-like"/>
</dbReference>
<dbReference type="EMBL" id="JACAZI010000022">
    <property type="protein sequence ID" value="KAF7336704.1"/>
    <property type="molecule type" value="Genomic_DNA"/>
</dbReference>
<dbReference type="OrthoDB" id="1663137at2759"/>
<dbReference type="Pfam" id="PF00724">
    <property type="entry name" value="Oxidored_FMN"/>
    <property type="match status" value="1"/>
</dbReference>
<gene>
    <name evidence="2" type="ORF">MVEN_02105400</name>
</gene>
<dbReference type="PANTHER" id="PTHR22893:SF91">
    <property type="entry name" value="NADPH DEHYDROGENASE 2-RELATED"/>
    <property type="match status" value="1"/>
</dbReference>
<dbReference type="Gene3D" id="3.20.20.70">
    <property type="entry name" value="Aldolase class I"/>
    <property type="match status" value="1"/>
</dbReference>